<sequence>MFIGKINQRNKHILIFSVLESVKFGGIDGLITSLVPFDDSRLASANSECPSIMLDFLFYRITNLYIVSNWKSRIEYTKYLLKSESSPFIIDVCTHHNADISKYVAQLLPSPSAIGNTYKIRKCYHGLLQNGTKTDAVSGWLVYASFYYVTGQFNVSLRLTDYVLSKCLPDRMKEDDDKRECETSRNCYRQKIHYTMNLNERIKIATIKNVEYIPNSSLIPEELQLEVETKY</sequence>
<accession>A0A6J8BM36</accession>
<gene>
    <name evidence="1" type="ORF">MCOR_19833</name>
</gene>
<proteinExistence type="predicted"/>
<keyword evidence="2" id="KW-1185">Reference proteome</keyword>
<dbReference type="EMBL" id="CACVKT020003486">
    <property type="protein sequence ID" value="CAC5384160.1"/>
    <property type="molecule type" value="Genomic_DNA"/>
</dbReference>
<name>A0A6J8BM36_MYTCO</name>
<protein>
    <submittedName>
        <fullName evidence="1">Uncharacterized protein</fullName>
    </submittedName>
</protein>
<evidence type="ECO:0000313" key="1">
    <source>
        <dbReference type="EMBL" id="CAC5384160.1"/>
    </source>
</evidence>
<organism evidence="1 2">
    <name type="scientific">Mytilus coruscus</name>
    <name type="common">Sea mussel</name>
    <dbReference type="NCBI Taxonomy" id="42192"/>
    <lineage>
        <taxon>Eukaryota</taxon>
        <taxon>Metazoa</taxon>
        <taxon>Spiralia</taxon>
        <taxon>Lophotrochozoa</taxon>
        <taxon>Mollusca</taxon>
        <taxon>Bivalvia</taxon>
        <taxon>Autobranchia</taxon>
        <taxon>Pteriomorphia</taxon>
        <taxon>Mytilida</taxon>
        <taxon>Mytiloidea</taxon>
        <taxon>Mytilidae</taxon>
        <taxon>Mytilinae</taxon>
        <taxon>Mytilus</taxon>
    </lineage>
</organism>
<evidence type="ECO:0000313" key="2">
    <source>
        <dbReference type="Proteomes" id="UP000507470"/>
    </source>
</evidence>
<dbReference type="Proteomes" id="UP000507470">
    <property type="component" value="Unassembled WGS sequence"/>
</dbReference>
<dbReference type="AlphaFoldDB" id="A0A6J8BM36"/>
<reference evidence="1 2" key="1">
    <citation type="submission" date="2020-06" db="EMBL/GenBank/DDBJ databases">
        <authorList>
            <person name="Li R."/>
            <person name="Bekaert M."/>
        </authorList>
    </citation>
    <scope>NUCLEOTIDE SEQUENCE [LARGE SCALE GENOMIC DNA]</scope>
    <source>
        <strain evidence="2">wild</strain>
    </source>
</reference>